<name>A0ACB7EF81_NIBAL</name>
<sequence length="846" mass="92301">MSDCFEYVNRRHSCRLYVVFAATKTSLLKDNSWIRRADEEDEDVDADTEEITTTKTIRTSTSVQALTKSTTTTTVTKSGGTESPTTTLSAEDKLFDTLIPSSIKNDYSPTDSKRSYSTTEIVTVKSSTDTDAEDKLYDTLIPSSIKNDYSPTDSKRTYSTTEIVTVRSSPDTDKTTVFSSETVTVKSSPDGPEDDLYDTLLPKSITSPTRDESPTYSSTSTTRRTTSYSSYTDEVPSVRTTTHTISTKPSEDYSSDRKYTYTRTDSSSSDDLLSDSPYSKSSIKSLYASPERTVLEKDLCTYCRKPFTAEAKMVLDDMKINCHAHCFKCEVCNSTLGHMKAGDSLWIYKRMVHCENCFEVTRAAGEDSSTAGASGTVLDEVDILDLNMVLPVGEPDSWLYVSPKAKLHAESILSPLQWCRQVLDHPGPEVELAKMTLCHRLDQAKRRRGVSSVRPYSCIEGLSTLSCPVLPYTKTAALTESPASSGDVGRRHAAISPQSSLDSEVGVSELEDDTVSVMSYKLQDMTDVEVMARLQEESLRQDYASTSATASRRSSSFSLQSLRRSEMDLEEEDEEDEGYDQLPPPQPRLFRAGSMQRGGLPHSHTFSSIRDCRRTSTTPQFSLSGLSQYSGPSSLTTETHTAYRNSTDKLRRSMPNLIRAPSMPSVPSIPCLASPVNPPSHGPSSLPTISSLRSSQSFDSSNGLARLQSSIPSPGQLSQRVQSVGNFPTTTRHPLKATAYVSPTVQQGPNSTSLSSSVSLHSIPSSAALSQPLKPSISLVPQPLKAGANQSAIPRSSLPRPASFVGASGLPRASKITQPTRSLLTPPKSLAALSALRDGSWKDGCY</sequence>
<keyword evidence="2" id="KW-1185">Reference proteome</keyword>
<comment type="caution">
    <text evidence="1">The sequence shown here is derived from an EMBL/GenBank/DDBJ whole genome shotgun (WGS) entry which is preliminary data.</text>
</comment>
<evidence type="ECO:0000313" key="2">
    <source>
        <dbReference type="Proteomes" id="UP000805704"/>
    </source>
</evidence>
<evidence type="ECO:0000313" key="1">
    <source>
        <dbReference type="EMBL" id="KAG8000528.1"/>
    </source>
</evidence>
<reference evidence="1" key="1">
    <citation type="submission" date="2020-04" db="EMBL/GenBank/DDBJ databases">
        <title>A chromosome-scale assembly and high-density genetic map of the yellow drum (Nibea albiflora) genome.</title>
        <authorList>
            <person name="Xu D."/>
            <person name="Zhang W."/>
            <person name="Chen R."/>
            <person name="Tan P."/>
            <person name="Wang L."/>
            <person name="Song H."/>
            <person name="Tian L."/>
            <person name="Zhu Q."/>
            <person name="Wang B."/>
        </authorList>
    </citation>
    <scope>NUCLEOTIDE SEQUENCE</scope>
    <source>
        <strain evidence="1">ZJHYS-2018</strain>
    </source>
</reference>
<proteinExistence type="predicted"/>
<organism evidence="1 2">
    <name type="scientific">Nibea albiflora</name>
    <name type="common">Yellow drum</name>
    <name type="synonym">Corvina albiflora</name>
    <dbReference type="NCBI Taxonomy" id="240163"/>
    <lineage>
        <taxon>Eukaryota</taxon>
        <taxon>Metazoa</taxon>
        <taxon>Chordata</taxon>
        <taxon>Craniata</taxon>
        <taxon>Vertebrata</taxon>
        <taxon>Euteleostomi</taxon>
        <taxon>Actinopterygii</taxon>
        <taxon>Neopterygii</taxon>
        <taxon>Teleostei</taxon>
        <taxon>Neoteleostei</taxon>
        <taxon>Acanthomorphata</taxon>
        <taxon>Eupercaria</taxon>
        <taxon>Sciaenidae</taxon>
        <taxon>Nibea</taxon>
    </lineage>
</organism>
<gene>
    <name evidence="1" type="primary">SLAIN1.2</name>
    <name evidence="1" type="ORF">GBF38_016917</name>
</gene>
<protein>
    <submittedName>
        <fullName evidence="1">SLAIN motif-containing protein 1</fullName>
    </submittedName>
</protein>
<accession>A0ACB7EF81</accession>
<dbReference type="Proteomes" id="UP000805704">
    <property type="component" value="Chromosome 8"/>
</dbReference>
<dbReference type="EMBL" id="CM024796">
    <property type="protein sequence ID" value="KAG8000528.1"/>
    <property type="molecule type" value="Genomic_DNA"/>
</dbReference>